<reference evidence="2" key="1">
    <citation type="submission" date="2020-08" db="EMBL/GenBank/DDBJ databases">
        <title>Whole genome shotgun sequence of Actinocatenispora sera NBRC 101916.</title>
        <authorList>
            <person name="Komaki H."/>
            <person name="Tamura T."/>
        </authorList>
    </citation>
    <scope>NUCLEOTIDE SEQUENCE</scope>
    <source>
        <strain evidence="2">NBRC 101916</strain>
    </source>
</reference>
<evidence type="ECO:0000313" key="3">
    <source>
        <dbReference type="Proteomes" id="UP000680750"/>
    </source>
</evidence>
<dbReference type="Gene3D" id="3.10.450.50">
    <property type="match status" value="1"/>
</dbReference>
<accession>A0A810L1Y6</accession>
<dbReference type="Pfam" id="PF12680">
    <property type="entry name" value="SnoaL_2"/>
    <property type="match status" value="1"/>
</dbReference>
<evidence type="ECO:0000259" key="1">
    <source>
        <dbReference type="Pfam" id="PF12680"/>
    </source>
</evidence>
<feature type="domain" description="SnoaL-like" evidence="1">
    <location>
        <begin position="14"/>
        <end position="107"/>
    </location>
</feature>
<keyword evidence="3" id="KW-1185">Reference proteome</keyword>
<sequence length="116" mass="12369">MPGATTPDELGRLFLQRANAGDADGLAALYEPDAVLAFPAGATTVGRDAIRRVYADLLADRPRFEPGRPAPTLLRDDLALTSTVLADGSVTAEVARRQPDGSWLWAIDHPRIAHPA</sequence>
<dbReference type="AlphaFoldDB" id="A0A810L1Y6"/>
<proteinExistence type="predicted"/>
<evidence type="ECO:0000313" key="2">
    <source>
        <dbReference type="EMBL" id="BCJ28431.1"/>
    </source>
</evidence>
<dbReference type="SUPFAM" id="SSF54427">
    <property type="entry name" value="NTF2-like"/>
    <property type="match status" value="1"/>
</dbReference>
<gene>
    <name evidence="2" type="ORF">Asera_25390</name>
</gene>
<protein>
    <recommendedName>
        <fullName evidence="1">SnoaL-like domain-containing protein</fullName>
    </recommendedName>
</protein>
<dbReference type="Proteomes" id="UP000680750">
    <property type="component" value="Chromosome"/>
</dbReference>
<dbReference type="InterPro" id="IPR037401">
    <property type="entry name" value="SnoaL-like"/>
</dbReference>
<dbReference type="KEGG" id="aser:Asera_25390"/>
<organism evidence="2 3">
    <name type="scientific">Actinocatenispora sera</name>
    <dbReference type="NCBI Taxonomy" id="390989"/>
    <lineage>
        <taxon>Bacteria</taxon>
        <taxon>Bacillati</taxon>
        <taxon>Actinomycetota</taxon>
        <taxon>Actinomycetes</taxon>
        <taxon>Micromonosporales</taxon>
        <taxon>Micromonosporaceae</taxon>
        <taxon>Actinocatenispora</taxon>
    </lineage>
</organism>
<dbReference type="EMBL" id="AP023354">
    <property type="protein sequence ID" value="BCJ28431.1"/>
    <property type="molecule type" value="Genomic_DNA"/>
</dbReference>
<name>A0A810L1Y6_9ACTN</name>
<dbReference type="InterPro" id="IPR032710">
    <property type="entry name" value="NTF2-like_dom_sf"/>
</dbReference>